<keyword evidence="8" id="KW-0289">Folate biosynthesis</keyword>
<evidence type="ECO:0000313" key="11">
    <source>
        <dbReference type="Proteomes" id="UP000240535"/>
    </source>
</evidence>
<dbReference type="InterPro" id="IPR011005">
    <property type="entry name" value="Dihydropteroate_synth-like_sf"/>
</dbReference>
<name>A0A2P8R220_9BACT</name>
<dbReference type="SUPFAM" id="SSF51717">
    <property type="entry name" value="Dihydropteroate synthetase-like"/>
    <property type="match status" value="1"/>
</dbReference>
<dbReference type="Gene3D" id="3.20.20.20">
    <property type="entry name" value="Dihydropteroate synthase-like"/>
    <property type="match status" value="1"/>
</dbReference>
<comment type="catalytic activity">
    <reaction evidence="1">
        <text>(7,8-dihydropterin-6-yl)methyl diphosphate + 4-aminobenzoate = 7,8-dihydropteroate + diphosphate</text>
        <dbReference type="Rhea" id="RHEA:19949"/>
        <dbReference type="ChEBI" id="CHEBI:17836"/>
        <dbReference type="ChEBI" id="CHEBI:17839"/>
        <dbReference type="ChEBI" id="CHEBI:33019"/>
        <dbReference type="ChEBI" id="CHEBI:72950"/>
        <dbReference type="EC" id="2.5.1.15"/>
    </reaction>
</comment>
<accession>A0A2P8R220</accession>
<dbReference type="GO" id="GO:0046654">
    <property type="term" value="P:tetrahydrofolate biosynthetic process"/>
    <property type="evidence" value="ECO:0007669"/>
    <property type="project" value="TreeGrafter"/>
</dbReference>
<dbReference type="AlphaFoldDB" id="A0A2P8R220"/>
<dbReference type="Pfam" id="PF00809">
    <property type="entry name" value="Pterin_bind"/>
    <property type="match status" value="1"/>
</dbReference>
<dbReference type="CDD" id="cd00739">
    <property type="entry name" value="DHPS"/>
    <property type="match status" value="1"/>
</dbReference>
<dbReference type="GO" id="GO:0004156">
    <property type="term" value="F:dihydropteroate synthase activity"/>
    <property type="evidence" value="ECO:0007669"/>
    <property type="project" value="UniProtKB-EC"/>
</dbReference>
<dbReference type="PANTHER" id="PTHR20941:SF1">
    <property type="entry name" value="FOLIC ACID SYNTHESIS PROTEIN FOL1"/>
    <property type="match status" value="1"/>
</dbReference>
<feature type="domain" description="Pterin-binding" evidence="9">
    <location>
        <begin position="117"/>
        <end position="367"/>
    </location>
</feature>
<dbReference type="NCBIfam" id="TIGR01496">
    <property type="entry name" value="DHPS"/>
    <property type="match status" value="1"/>
</dbReference>
<dbReference type="GO" id="GO:0046656">
    <property type="term" value="P:folic acid biosynthetic process"/>
    <property type="evidence" value="ECO:0007669"/>
    <property type="project" value="UniProtKB-KW"/>
</dbReference>
<dbReference type="GO" id="GO:0046872">
    <property type="term" value="F:metal ion binding"/>
    <property type="evidence" value="ECO:0007669"/>
    <property type="project" value="UniProtKB-KW"/>
</dbReference>
<comment type="pathway">
    <text evidence="3">Cofactor biosynthesis; tetrahydrofolate biosynthesis; 7,8-dihydrofolate from 2-amino-4-hydroxy-6-hydroxymethyl-7,8-dihydropteridine diphosphate and 4-aminobenzoate: step 1/2.</text>
</comment>
<evidence type="ECO:0000256" key="4">
    <source>
        <dbReference type="ARBA" id="ARBA00012458"/>
    </source>
</evidence>
<keyword evidence="7" id="KW-0460">Magnesium</keyword>
<evidence type="ECO:0000256" key="7">
    <source>
        <dbReference type="ARBA" id="ARBA00022842"/>
    </source>
</evidence>
<evidence type="ECO:0000256" key="5">
    <source>
        <dbReference type="ARBA" id="ARBA00022679"/>
    </source>
</evidence>
<dbReference type="PROSITE" id="PS50972">
    <property type="entry name" value="PTERIN_BINDING"/>
    <property type="match status" value="1"/>
</dbReference>
<dbReference type="InterPro" id="IPR045031">
    <property type="entry name" value="DHP_synth-like"/>
</dbReference>
<keyword evidence="11" id="KW-1185">Reference proteome</keyword>
<comment type="caution">
    <text evidence="10">The sequence shown here is derived from an EMBL/GenBank/DDBJ whole genome shotgun (WGS) entry which is preliminary data.</text>
</comment>
<gene>
    <name evidence="10" type="primary">folP</name>
    <name evidence="10" type="ORF">CQ405_02130</name>
</gene>
<organism evidence="10 11">
    <name type="scientific">Campylobacter blaseri</name>
    <dbReference type="NCBI Taxonomy" id="2042961"/>
    <lineage>
        <taxon>Bacteria</taxon>
        <taxon>Pseudomonadati</taxon>
        <taxon>Campylobacterota</taxon>
        <taxon>Epsilonproteobacteria</taxon>
        <taxon>Campylobacterales</taxon>
        <taxon>Campylobacteraceae</taxon>
        <taxon>Campylobacter</taxon>
    </lineage>
</organism>
<dbReference type="InterPro" id="IPR006390">
    <property type="entry name" value="DHP_synth_dom"/>
</dbReference>
<sequence length="378" mass="43166">MKIFKIDNKSDFNLLCKEIEPHKVAINIMQKKSNLNFFYIKDIKAPAANILKQDALSIGADLVVKKDVILGAELSNALLIVNDKQVEILSKKEMAQDFGLKELAKFLKQNFKKPKKPLIMGVVNINEDSFNEASRVNVKNGIERIEKQISDGATYIDLGGVSSRPGSKYCGSKEEFRRIKDIIEQIYKLNLYEKAKFSLDSFDEYSLEFALNHGFSMINDISAKLTLCKLAKKYNAQYCLIHMKGDPTTMQKEPKYEDLIFEIDSFFENCLEQIDKYSLKDVVLDVGIGFGKTAKDNMFLIKHLEHFLHFDLPLLVGASRKSVINNYFKSDIKDRLAGSLYLHLKAFENGATIIRTHDVYEHSQMFALDGAMRDLSIW</sequence>
<evidence type="ECO:0000256" key="3">
    <source>
        <dbReference type="ARBA" id="ARBA00004763"/>
    </source>
</evidence>
<reference evidence="11" key="1">
    <citation type="submission" date="2017-10" db="EMBL/GenBank/DDBJ databases">
        <title>Campylobacter species from seals.</title>
        <authorList>
            <person name="Gilbert M.J."/>
            <person name="Zomer A.L."/>
            <person name="Timmerman A.J."/>
            <person name="Duim B."/>
            <person name="Wagenaar J.A."/>
        </authorList>
    </citation>
    <scope>NUCLEOTIDE SEQUENCE [LARGE SCALE GENOMIC DNA]</scope>
    <source>
        <strain evidence="11">17S00004-5</strain>
    </source>
</reference>
<dbReference type="PIRSF" id="PIRSF000501">
    <property type="entry name" value="DHPS_Campy_prd"/>
    <property type="match status" value="1"/>
</dbReference>
<evidence type="ECO:0000259" key="9">
    <source>
        <dbReference type="PROSITE" id="PS50972"/>
    </source>
</evidence>
<dbReference type="InterPro" id="IPR016227">
    <property type="entry name" value="Dihydropteroate_synthase_prd"/>
</dbReference>
<dbReference type="EMBL" id="PDHH01000002">
    <property type="protein sequence ID" value="PSM52547.1"/>
    <property type="molecule type" value="Genomic_DNA"/>
</dbReference>
<protein>
    <recommendedName>
        <fullName evidence="4">dihydropteroate synthase</fullName>
        <ecNumber evidence="4">2.5.1.15</ecNumber>
    </recommendedName>
</protein>
<evidence type="ECO:0000256" key="6">
    <source>
        <dbReference type="ARBA" id="ARBA00022723"/>
    </source>
</evidence>
<dbReference type="EC" id="2.5.1.15" evidence="4"/>
<comment type="cofactor">
    <cofactor evidence="2">
        <name>Mg(2+)</name>
        <dbReference type="ChEBI" id="CHEBI:18420"/>
    </cofactor>
</comment>
<dbReference type="RefSeq" id="WP_106870129.1">
    <property type="nucleotide sequence ID" value="NZ_CP053841.1"/>
</dbReference>
<proteinExistence type="predicted"/>
<dbReference type="PANTHER" id="PTHR20941">
    <property type="entry name" value="FOLATE SYNTHESIS PROTEINS"/>
    <property type="match status" value="1"/>
</dbReference>
<dbReference type="Proteomes" id="UP000240535">
    <property type="component" value="Unassembled WGS sequence"/>
</dbReference>
<keyword evidence="6" id="KW-0479">Metal-binding</keyword>
<evidence type="ECO:0000256" key="2">
    <source>
        <dbReference type="ARBA" id="ARBA00001946"/>
    </source>
</evidence>
<keyword evidence="5" id="KW-0808">Transferase</keyword>
<dbReference type="OrthoDB" id="9811744at2"/>
<evidence type="ECO:0000256" key="8">
    <source>
        <dbReference type="ARBA" id="ARBA00022909"/>
    </source>
</evidence>
<evidence type="ECO:0000313" key="10">
    <source>
        <dbReference type="EMBL" id="PSM52547.1"/>
    </source>
</evidence>
<evidence type="ECO:0000256" key="1">
    <source>
        <dbReference type="ARBA" id="ARBA00000012"/>
    </source>
</evidence>
<dbReference type="GO" id="GO:0005829">
    <property type="term" value="C:cytosol"/>
    <property type="evidence" value="ECO:0007669"/>
    <property type="project" value="TreeGrafter"/>
</dbReference>
<dbReference type="InterPro" id="IPR000489">
    <property type="entry name" value="Pterin-binding_dom"/>
</dbReference>